<organism evidence="2 3">
    <name type="scientific">Molorchus minor</name>
    <dbReference type="NCBI Taxonomy" id="1323400"/>
    <lineage>
        <taxon>Eukaryota</taxon>
        <taxon>Metazoa</taxon>
        <taxon>Ecdysozoa</taxon>
        <taxon>Arthropoda</taxon>
        <taxon>Hexapoda</taxon>
        <taxon>Insecta</taxon>
        <taxon>Pterygota</taxon>
        <taxon>Neoptera</taxon>
        <taxon>Endopterygota</taxon>
        <taxon>Coleoptera</taxon>
        <taxon>Polyphaga</taxon>
        <taxon>Cucujiformia</taxon>
        <taxon>Chrysomeloidea</taxon>
        <taxon>Cerambycidae</taxon>
        <taxon>Lamiinae</taxon>
        <taxon>Monochamini</taxon>
        <taxon>Molorchus</taxon>
    </lineage>
</organism>
<accession>A0ABQ9K2S3</accession>
<feature type="signal peptide" evidence="1">
    <location>
        <begin position="1"/>
        <end position="18"/>
    </location>
</feature>
<protein>
    <submittedName>
        <fullName evidence="2">Uncharacterized protein</fullName>
    </submittedName>
</protein>
<feature type="chain" id="PRO_5045475579" evidence="1">
    <location>
        <begin position="19"/>
        <end position="130"/>
    </location>
</feature>
<evidence type="ECO:0000256" key="1">
    <source>
        <dbReference type="SAM" id="SignalP"/>
    </source>
</evidence>
<evidence type="ECO:0000313" key="3">
    <source>
        <dbReference type="Proteomes" id="UP001162164"/>
    </source>
</evidence>
<name>A0ABQ9K2S3_9CUCU</name>
<evidence type="ECO:0000313" key="2">
    <source>
        <dbReference type="EMBL" id="KAJ8984910.1"/>
    </source>
</evidence>
<dbReference type="Proteomes" id="UP001162164">
    <property type="component" value="Unassembled WGS sequence"/>
</dbReference>
<proteinExistence type="predicted"/>
<dbReference type="EMBL" id="JAPWTJ010000023">
    <property type="protein sequence ID" value="KAJ8984910.1"/>
    <property type="molecule type" value="Genomic_DNA"/>
</dbReference>
<gene>
    <name evidence="2" type="ORF">NQ317_012156</name>
</gene>
<reference evidence="2" key="1">
    <citation type="journal article" date="2023" name="Insect Mol. Biol.">
        <title>Genome sequencing provides insights into the evolution of gene families encoding plant cell wall-degrading enzymes in longhorned beetles.</title>
        <authorList>
            <person name="Shin N.R."/>
            <person name="Okamura Y."/>
            <person name="Kirsch R."/>
            <person name="Pauchet Y."/>
        </authorList>
    </citation>
    <scope>NUCLEOTIDE SEQUENCE</scope>
    <source>
        <strain evidence="2">MMC_N1</strain>
    </source>
</reference>
<keyword evidence="3" id="KW-1185">Reference proteome</keyword>
<keyword evidence="1" id="KW-0732">Signal</keyword>
<comment type="caution">
    <text evidence="2">The sequence shown here is derived from an EMBL/GenBank/DDBJ whole genome shotgun (WGS) entry which is preliminary data.</text>
</comment>
<sequence>MKKIVFVLLVINVVWVNCEEELHLIDPKPGMCFNIYQADQPIFFEQNSKILHTDSAEFQKLPGVKNAKQRHFTSRLQRERKVPYNARKLHEEKGCEIIDVANDLYVEVYCYPLQSLGNTIFLKKMKAGKE</sequence>